<feature type="chain" id="PRO_5045389244" evidence="1">
    <location>
        <begin position="23"/>
        <end position="163"/>
    </location>
</feature>
<evidence type="ECO:0000313" key="2">
    <source>
        <dbReference type="EMBL" id="SCZ10685.1"/>
    </source>
</evidence>
<dbReference type="SUPFAM" id="SSF54427">
    <property type="entry name" value="NTF2-like"/>
    <property type="match status" value="1"/>
</dbReference>
<keyword evidence="3" id="KW-1185">Reference proteome</keyword>
<dbReference type="Gene3D" id="3.10.450.50">
    <property type="match status" value="1"/>
</dbReference>
<proteinExistence type="predicted"/>
<dbReference type="RefSeq" id="WP_021504558.1">
    <property type="nucleotide sequence ID" value="NZ_CBCSIN010000019.1"/>
</dbReference>
<dbReference type="PANTHER" id="PTHR38436">
    <property type="entry name" value="POLYKETIDE CYCLASE SNOAL-LIKE DOMAIN"/>
    <property type="match status" value="1"/>
</dbReference>
<accession>A0A1G5LCP6</accession>
<dbReference type="Proteomes" id="UP000183031">
    <property type="component" value="Unassembled WGS sequence"/>
</dbReference>
<protein>
    <submittedName>
        <fullName evidence="2">Predicted SnoaL-like aldol condensation-catalyzing enzyme</fullName>
    </submittedName>
</protein>
<gene>
    <name evidence="2" type="ORF">SAMN02927935_04237</name>
</gene>
<comment type="caution">
    <text evidence="2">The sequence shown here is derived from an EMBL/GenBank/DDBJ whole genome shotgun (WGS) entry which is preliminary data.</text>
</comment>
<evidence type="ECO:0000256" key="1">
    <source>
        <dbReference type="SAM" id="SignalP"/>
    </source>
</evidence>
<dbReference type="InterPro" id="IPR009959">
    <property type="entry name" value="Cyclase_SnoaL-like"/>
</dbReference>
<sequence length="163" mass="18292">MKKALITCAIVGGLLASYPALSTDQAASYKSAGKGGYHHAQQKLKVVEDLYAGFFNRHDISVAQKLIVENYKQHNPFVGDGIKPFLDFFSQTFKDNPQYSAKIYRSAVNGDLVYVHVQYQNNPQDRGTASVDIYRVNDQGKITEHWDVNQDVPEKSANDNTMF</sequence>
<feature type="signal peptide" evidence="1">
    <location>
        <begin position="1"/>
        <end position="22"/>
    </location>
</feature>
<name>A0A1G5LCP6_9GAMM</name>
<keyword evidence="1" id="KW-0732">Signal</keyword>
<dbReference type="Pfam" id="PF07366">
    <property type="entry name" value="SnoaL"/>
    <property type="match status" value="1"/>
</dbReference>
<organism evidence="2 3">
    <name type="scientific">Serratia nematodiphila</name>
    <dbReference type="NCBI Taxonomy" id="458197"/>
    <lineage>
        <taxon>Bacteria</taxon>
        <taxon>Pseudomonadati</taxon>
        <taxon>Pseudomonadota</taxon>
        <taxon>Gammaproteobacteria</taxon>
        <taxon>Enterobacterales</taxon>
        <taxon>Yersiniaceae</taxon>
        <taxon>Serratia</taxon>
    </lineage>
</organism>
<evidence type="ECO:0000313" key="3">
    <source>
        <dbReference type="Proteomes" id="UP000183031"/>
    </source>
</evidence>
<dbReference type="PANTHER" id="PTHR38436:SF1">
    <property type="entry name" value="ESTER CYCLASE"/>
    <property type="match status" value="1"/>
</dbReference>
<dbReference type="EMBL" id="FMUT01000013">
    <property type="protein sequence ID" value="SCZ10685.1"/>
    <property type="molecule type" value="Genomic_DNA"/>
</dbReference>
<reference evidence="2 3" key="1">
    <citation type="submission" date="2016-10" db="EMBL/GenBank/DDBJ databases">
        <authorList>
            <person name="Varghese N."/>
            <person name="Submissions S."/>
        </authorList>
    </citation>
    <scope>NUCLEOTIDE SEQUENCE [LARGE SCALE GENOMIC DNA]</scope>
    <source>
        <strain evidence="2 3">CGMCC 1.6853</strain>
    </source>
</reference>
<dbReference type="InterPro" id="IPR032710">
    <property type="entry name" value="NTF2-like_dom_sf"/>
</dbReference>